<dbReference type="AlphaFoldDB" id="A0A0F0KCH8"/>
<name>A0A0F0KCH8_9MICO</name>
<dbReference type="OrthoDB" id="280176at2"/>
<dbReference type="Proteomes" id="UP000033725">
    <property type="component" value="Unassembled WGS sequence"/>
</dbReference>
<proteinExistence type="predicted"/>
<dbReference type="EMBL" id="JYIV01000030">
    <property type="protein sequence ID" value="KJL18583.1"/>
    <property type="molecule type" value="Genomic_DNA"/>
</dbReference>
<dbReference type="PATRIC" id="fig|82380.10.peg.3427"/>
<reference evidence="1 2" key="1">
    <citation type="submission" date="2015-02" db="EMBL/GenBank/DDBJ databases">
        <title>Draft genome sequences of ten Microbacterium spp. with emphasis on heavy metal contaminated environments.</title>
        <authorList>
            <person name="Corretto E."/>
        </authorList>
    </citation>
    <scope>NUCLEOTIDE SEQUENCE [LARGE SCALE GENOMIC DNA]</scope>
    <source>
        <strain evidence="1 2">BEL163</strain>
    </source>
</reference>
<gene>
    <name evidence="1" type="ORF">RN51_03420</name>
</gene>
<evidence type="ECO:0000313" key="1">
    <source>
        <dbReference type="EMBL" id="KJL18583.1"/>
    </source>
</evidence>
<dbReference type="RefSeq" id="WP_045265199.1">
    <property type="nucleotide sequence ID" value="NZ_JYIV01000030.1"/>
</dbReference>
<protein>
    <submittedName>
        <fullName evidence="1">Uncharacterized protein</fullName>
    </submittedName>
</protein>
<organism evidence="1 2">
    <name type="scientific">Microbacterium oxydans</name>
    <dbReference type="NCBI Taxonomy" id="82380"/>
    <lineage>
        <taxon>Bacteria</taxon>
        <taxon>Bacillati</taxon>
        <taxon>Actinomycetota</taxon>
        <taxon>Actinomycetes</taxon>
        <taxon>Micrococcales</taxon>
        <taxon>Microbacteriaceae</taxon>
        <taxon>Microbacterium</taxon>
    </lineage>
</organism>
<sequence length="305" mass="32830">MGFLSFGKKSKDAQPDPDLDDLTVREAALLRTLFASKWPAAEGAITMHGDYAEGESGAQYGLYNLSRAVKLEPESSWPEVVERHISGLLSRQSAPRDEDLSDDEILSLVKARLIPSAYLPESQRGSFTYRRVIANGLEVILMLDHPEITSAVPDSIVDRFDAEQLWATALTAVSAEPIDEIHTLDVGNGAFHAIASESMFTASRALDFPALLTAAGVESAPHGVLFTVPSRHHVAFHVITGPGAIHVVQDLHGFAQQAFGQGVGEIATDVFYWSESGYEQVTSSDESGRVAIDGTGAFFAAINGF</sequence>
<accession>A0A0F0KCH8</accession>
<evidence type="ECO:0000313" key="2">
    <source>
        <dbReference type="Proteomes" id="UP000033725"/>
    </source>
</evidence>
<comment type="caution">
    <text evidence="1">The sequence shown here is derived from an EMBL/GenBank/DDBJ whole genome shotgun (WGS) entry which is preliminary data.</text>
</comment>